<accession>A0A934S3X8</accession>
<keyword evidence="5" id="KW-1185">Reference proteome</keyword>
<dbReference type="InterPro" id="IPR001736">
    <property type="entry name" value="PLipase_D/transphosphatidylase"/>
</dbReference>
<dbReference type="InterPro" id="IPR025202">
    <property type="entry name" value="PLD-like_dom"/>
</dbReference>
<dbReference type="CDD" id="cd18032">
    <property type="entry name" value="DEXHc_RE_I_III_res"/>
    <property type="match status" value="1"/>
</dbReference>
<dbReference type="InterPro" id="IPR014001">
    <property type="entry name" value="Helicase_ATP-bd"/>
</dbReference>
<dbReference type="Pfam" id="PF04851">
    <property type="entry name" value="ResIII"/>
    <property type="match status" value="1"/>
</dbReference>
<organism evidence="4 5">
    <name type="scientific">Luteolibacter pohnpeiensis</name>
    <dbReference type="NCBI Taxonomy" id="454153"/>
    <lineage>
        <taxon>Bacteria</taxon>
        <taxon>Pseudomonadati</taxon>
        <taxon>Verrucomicrobiota</taxon>
        <taxon>Verrucomicrobiia</taxon>
        <taxon>Verrucomicrobiales</taxon>
        <taxon>Verrucomicrobiaceae</taxon>
        <taxon>Luteolibacter</taxon>
    </lineage>
</organism>
<dbReference type="AlphaFoldDB" id="A0A934S3X8"/>
<evidence type="ECO:0000259" key="1">
    <source>
        <dbReference type="PROSITE" id="PS50035"/>
    </source>
</evidence>
<dbReference type="Pfam" id="PF13091">
    <property type="entry name" value="PLDc_2"/>
    <property type="match status" value="1"/>
</dbReference>
<evidence type="ECO:0000313" key="5">
    <source>
        <dbReference type="Proteomes" id="UP000603141"/>
    </source>
</evidence>
<gene>
    <name evidence="4" type="ORF">JIN85_03465</name>
</gene>
<dbReference type="EMBL" id="JAENIJ010000004">
    <property type="protein sequence ID" value="MBK1881458.1"/>
    <property type="molecule type" value="Genomic_DNA"/>
</dbReference>
<dbReference type="CDD" id="cd18799">
    <property type="entry name" value="SF2_C_EcoAI-like"/>
    <property type="match status" value="1"/>
</dbReference>
<dbReference type="SMART" id="SM00490">
    <property type="entry name" value="HELICc"/>
    <property type="match status" value="1"/>
</dbReference>
<evidence type="ECO:0000259" key="2">
    <source>
        <dbReference type="PROSITE" id="PS51192"/>
    </source>
</evidence>
<name>A0A934S3X8_9BACT</name>
<dbReference type="SMART" id="SM00487">
    <property type="entry name" value="DEXDc"/>
    <property type="match status" value="1"/>
</dbReference>
<feature type="domain" description="PLD phosphodiesterase" evidence="1">
    <location>
        <begin position="208"/>
        <end position="239"/>
    </location>
</feature>
<dbReference type="Pfam" id="PF11907">
    <property type="entry name" value="DUF3427"/>
    <property type="match status" value="1"/>
</dbReference>
<reference evidence="4" key="1">
    <citation type="submission" date="2021-01" db="EMBL/GenBank/DDBJ databases">
        <title>Modified the classification status of verrucomicrobia.</title>
        <authorList>
            <person name="Feng X."/>
        </authorList>
    </citation>
    <scope>NUCLEOTIDE SEQUENCE</scope>
    <source>
        <strain evidence="4">KCTC 22041</strain>
    </source>
</reference>
<dbReference type="InterPro" id="IPR006935">
    <property type="entry name" value="Helicase/UvrB_N"/>
</dbReference>
<dbReference type="PANTHER" id="PTHR47962">
    <property type="entry name" value="ATP-DEPENDENT HELICASE LHR-RELATED-RELATED"/>
    <property type="match status" value="1"/>
</dbReference>
<dbReference type="PROSITE" id="PS50035">
    <property type="entry name" value="PLD"/>
    <property type="match status" value="1"/>
</dbReference>
<evidence type="ECO:0000259" key="3">
    <source>
        <dbReference type="PROSITE" id="PS51194"/>
    </source>
</evidence>
<dbReference type="PROSITE" id="PS51194">
    <property type="entry name" value="HELICASE_CTER"/>
    <property type="match status" value="1"/>
</dbReference>
<dbReference type="InterPro" id="IPR052511">
    <property type="entry name" value="ATP-dep_Helicase"/>
</dbReference>
<dbReference type="InterPro" id="IPR027417">
    <property type="entry name" value="P-loop_NTPase"/>
</dbReference>
<feature type="domain" description="Helicase ATP-binding" evidence="2">
    <location>
        <begin position="325"/>
        <end position="479"/>
    </location>
</feature>
<protein>
    <submittedName>
        <fullName evidence="4">DUF3427 domain-containing protein</fullName>
    </submittedName>
</protein>
<dbReference type="GO" id="GO:0003677">
    <property type="term" value="F:DNA binding"/>
    <property type="evidence" value="ECO:0007669"/>
    <property type="project" value="InterPro"/>
</dbReference>
<dbReference type="GO" id="GO:0016887">
    <property type="term" value="F:ATP hydrolysis activity"/>
    <property type="evidence" value="ECO:0007669"/>
    <property type="project" value="TreeGrafter"/>
</dbReference>
<proteinExistence type="predicted"/>
<dbReference type="InterPro" id="IPR021835">
    <property type="entry name" value="DUF3427"/>
</dbReference>
<evidence type="ECO:0000313" key="4">
    <source>
        <dbReference type="EMBL" id="MBK1881458.1"/>
    </source>
</evidence>
<dbReference type="PANTHER" id="PTHR47962:SF7">
    <property type="entry name" value="MITOCHONDRIAL ATP-DEPENDENT HELICASE IRC3-RELATED"/>
    <property type="match status" value="1"/>
</dbReference>
<dbReference type="PROSITE" id="PS51192">
    <property type="entry name" value="HELICASE_ATP_BIND_1"/>
    <property type="match status" value="1"/>
</dbReference>
<dbReference type="RefSeq" id="WP_200267684.1">
    <property type="nucleotide sequence ID" value="NZ_JAENIJ010000004.1"/>
</dbReference>
<dbReference type="SUPFAM" id="SSF52540">
    <property type="entry name" value="P-loop containing nucleoside triphosphate hydrolases"/>
    <property type="match status" value="1"/>
</dbReference>
<dbReference type="Pfam" id="PF00271">
    <property type="entry name" value="Helicase_C"/>
    <property type="match status" value="1"/>
</dbReference>
<dbReference type="Proteomes" id="UP000603141">
    <property type="component" value="Unassembled WGS sequence"/>
</dbReference>
<dbReference type="GO" id="GO:0006793">
    <property type="term" value="P:phosphorus metabolic process"/>
    <property type="evidence" value="ECO:0007669"/>
    <property type="project" value="UniProtKB-ARBA"/>
</dbReference>
<feature type="domain" description="Helicase C-terminal" evidence="3">
    <location>
        <begin position="536"/>
        <end position="689"/>
    </location>
</feature>
<dbReference type="Gene3D" id="3.30.870.10">
    <property type="entry name" value="Endonuclease Chain A"/>
    <property type="match status" value="1"/>
</dbReference>
<comment type="caution">
    <text evidence="4">The sequence shown here is derived from an EMBL/GenBank/DDBJ whole genome shotgun (WGS) entry which is preliminary data.</text>
</comment>
<sequence>MGELETGIYDHLISEKLRLAIDSLDSSSQRAIFEKLEESLATDYLTRFLRARINQALTIVKHEQRLDLANRLLNSLSEFDHDLRFLSVEKIESITEILNEISPLGRARLLQPTTSPTSPSLFTGTGTSPQLGREIELELESADRVDMLVSFIKSAGLKLLLPALESFTSRGGKLRVITTTYLGASDPIAIRRISELPNTEVKINYDTRHSRLHAKAYFIHRDTGLSCAFIGSANLSHAAMTSGLEWTVKLPATELPDLFRRCEAEFSSYWENPSFVEFTEGSFDKLVAATKHEKGVYTDQTTVLTVFRIQPFDYQNAILENLALARSSRSHFRNLVIAATGTGKTMIAAFDYKRLATQGPKKLLFLAHRKEILEQARNTFRQVLQDGNFGEFLFDNHHPEHHDHLFCTIASFHSRNLLGSFGADHWDAVILDEAHHGVAATYRPILEELRPQVLLGLTATPERADGTTIADDFDTPVAGEIRLPDALEQKLLCPFHYYAISDHTTDLSAVEWKRGKYEFTEIENLISSNKLRAQLVIDKVIEHLPDPCNLGDFERTRVKGLGFCVSKSHAAFMASTFAKAGIPAIAIDSDTPSEERRVARQRLSKGEINFIFTVDLFNEGVDIPATNCLLFLRPTESHVLYLQQFGRGLRHADGKDQVIVLDFIPRSRREFRFDLRFTSLLPGKRKDIISEVENGFPHLPSGCHIHLERQAREEILRNIKETYRNPEFRIKEALLNWLGGTPPKFHEFIQHSGESAVDLLLRHSWTEWKRISEFVANTTLSEPVPHLRSLAQLSEVRCPNYLDAISTFLTESNFPEKHPLAASAHYLFWSHSPKSLGFDSYAQSFAAIRKSASFVADALEIIDYARLFASAPIPLNLPFICPLTLHGTYGMREVSAAFGKANLETSGPTGTGVISIKQTKLYLHFITFEKSEKHFSESTMYRDYPISQTRLHWESQSNTSQETPTGQNYIHHQQRGYTILFFARVRRSNGKLTSNFTFLGDGKFLTAKGDRPIAIEWQLSHSMPADFYHEAKLASGL</sequence>
<dbReference type="GO" id="GO:0005524">
    <property type="term" value="F:ATP binding"/>
    <property type="evidence" value="ECO:0007669"/>
    <property type="project" value="InterPro"/>
</dbReference>
<dbReference type="InterPro" id="IPR001650">
    <property type="entry name" value="Helicase_C-like"/>
</dbReference>
<dbReference type="SUPFAM" id="SSF56024">
    <property type="entry name" value="Phospholipase D/nuclease"/>
    <property type="match status" value="1"/>
</dbReference>
<dbReference type="Gene3D" id="3.40.50.300">
    <property type="entry name" value="P-loop containing nucleotide triphosphate hydrolases"/>
    <property type="match status" value="2"/>
</dbReference>